<sequence length="70" mass="8392">MKDWLNETDNFLNNNRRRVLEGKGHISHEDALKKAAEVYEQFRIQQDRDYISNFDDAMAEYLKGKENEQD</sequence>
<evidence type="ECO:0000313" key="1">
    <source>
        <dbReference type="EMBL" id="MPN39268.1"/>
    </source>
</evidence>
<proteinExistence type="predicted"/>
<dbReference type="EMBL" id="VSSQ01094977">
    <property type="protein sequence ID" value="MPN39268.1"/>
    <property type="molecule type" value="Genomic_DNA"/>
</dbReference>
<gene>
    <name evidence="1" type="ORF">SDC9_186796</name>
</gene>
<dbReference type="InterPro" id="IPR011204">
    <property type="entry name" value="Virulence_RhuM-like"/>
</dbReference>
<reference evidence="1" key="1">
    <citation type="submission" date="2019-08" db="EMBL/GenBank/DDBJ databases">
        <authorList>
            <person name="Kucharzyk K."/>
            <person name="Murdoch R.W."/>
            <person name="Higgins S."/>
            <person name="Loffler F."/>
        </authorList>
    </citation>
    <scope>NUCLEOTIDE SEQUENCE</scope>
</reference>
<protein>
    <submittedName>
        <fullName evidence="1">Uncharacterized protein</fullName>
    </submittedName>
</protein>
<comment type="caution">
    <text evidence="1">The sequence shown here is derived from an EMBL/GenBank/DDBJ whole genome shotgun (WGS) entry which is preliminary data.</text>
</comment>
<accession>A0A645HJS7</accession>
<dbReference type="Pfam" id="PF13310">
    <property type="entry name" value="Virulence_RhuM"/>
    <property type="match status" value="1"/>
</dbReference>
<name>A0A645HJS7_9ZZZZ</name>
<dbReference type="AlphaFoldDB" id="A0A645HJS7"/>
<organism evidence="1">
    <name type="scientific">bioreactor metagenome</name>
    <dbReference type="NCBI Taxonomy" id="1076179"/>
    <lineage>
        <taxon>unclassified sequences</taxon>
        <taxon>metagenomes</taxon>
        <taxon>ecological metagenomes</taxon>
    </lineage>
</organism>